<keyword evidence="3" id="KW-0645">Protease</keyword>
<accession>A0ABX0GS19</accession>
<keyword evidence="3" id="KW-0378">Hydrolase</keyword>
<dbReference type="GO" id="GO:0008233">
    <property type="term" value="F:peptidase activity"/>
    <property type="evidence" value="ECO:0007669"/>
    <property type="project" value="UniProtKB-KW"/>
</dbReference>
<dbReference type="Proteomes" id="UP000800981">
    <property type="component" value="Unassembled WGS sequence"/>
</dbReference>
<proteinExistence type="predicted"/>
<organism evidence="3 4">
    <name type="scientific">Motilibacter deserti</name>
    <dbReference type="NCBI Taxonomy" id="2714956"/>
    <lineage>
        <taxon>Bacteria</taxon>
        <taxon>Bacillati</taxon>
        <taxon>Actinomycetota</taxon>
        <taxon>Actinomycetes</taxon>
        <taxon>Motilibacterales</taxon>
        <taxon>Motilibacteraceae</taxon>
        <taxon>Motilibacter</taxon>
    </lineage>
</organism>
<evidence type="ECO:0000259" key="2">
    <source>
        <dbReference type="PROSITE" id="PS51903"/>
    </source>
</evidence>
<evidence type="ECO:0000256" key="1">
    <source>
        <dbReference type="PROSITE-ProRule" id="PRU01251"/>
    </source>
</evidence>
<gene>
    <name evidence="3" type="ORF">G9H71_07780</name>
</gene>
<reference evidence="3 4" key="1">
    <citation type="submission" date="2020-03" db="EMBL/GenBank/DDBJ databases">
        <title>Two novel Motilibacter sp.</title>
        <authorList>
            <person name="Liu S."/>
        </authorList>
    </citation>
    <scope>NUCLEOTIDE SEQUENCE [LARGE SCALE GENOMIC DNA]</scope>
    <source>
        <strain evidence="3 4">E257</strain>
    </source>
</reference>
<dbReference type="PROSITE" id="PS51903">
    <property type="entry name" value="CLP_R"/>
    <property type="match status" value="1"/>
</dbReference>
<comment type="caution">
    <text evidence="3">The sequence shown here is derived from an EMBL/GenBank/DDBJ whole genome shotgun (WGS) entry which is preliminary data.</text>
</comment>
<evidence type="ECO:0000313" key="4">
    <source>
        <dbReference type="Proteomes" id="UP000800981"/>
    </source>
</evidence>
<keyword evidence="4" id="KW-1185">Reference proteome</keyword>
<sequence>MSFRDKAADVRTVNALLTGAEQEALAAGDDLPGVEHLVLAALGLPDGTAADVLVGFGVSDASLRAALARVHADALVSVGVDGSVREPDVAAGRRVGPRGFRATATADQAFRAATALKQSSGADRLLGAHVVAAACEQERGTFPRVLQALGVDRAALRAACEEKLARQARG</sequence>
<dbReference type="GO" id="GO:0006508">
    <property type="term" value="P:proteolysis"/>
    <property type="evidence" value="ECO:0007669"/>
    <property type="project" value="UniProtKB-KW"/>
</dbReference>
<feature type="domain" description="Clp R" evidence="2">
    <location>
        <begin position="1"/>
        <end position="73"/>
    </location>
</feature>
<dbReference type="EMBL" id="JAANNP010000002">
    <property type="protein sequence ID" value="NHC13678.1"/>
    <property type="molecule type" value="Genomic_DNA"/>
</dbReference>
<dbReference type="InterPro" id="IPR004176">
    <property type="entry name" value="Clp_R_N"/>
</dbReference>
<protein>
    <submittedName>
        <fullName evidence="3">Clp protease</fullName>
    </submittedName>
</protein>
<dbReference type="InterPro" id="IPR036628">
    <property type="entry name" value="Clp_N_dom_sf"/>
</dbReference>
<dbReference type="Gene3D" id="1.10.1780.10">
    <property type="entry name" value="Clp, N-terminal domain"/>
    <property type="match status" value="1"/>
</dbReference>
<evidence type="ECO:0000313" key="3">
    <source>
        <dbReference type="EMBL" id="NHC13678.1"/>
    </source>
</evidence>
<dbReference type="SUPFAM" id="SSF81923">
    <property type="entry name" value="Double Clp-N motif"/>
    <property type="match status" value="2"/>
</dbReference>
<keyword evidence="1" id="KW-0677">Repeat</keyword>
<name>A0ABX0GS19_9ACTN</name>
<dbReference type="RefSeq" id="WP_166280345.1">
    <property type="nucleotide sequence ID" value="NZ_JAANNP010000002.1"/>
</dbReference>
<dbReference type="Pfam" id="PF02861">
    <property type="entry name" value="Clp_N"/>
    <property type="match status" value="2"/>
</dbReference>